<sequence length="178" mass="19876">MLQSGRRHPVEEVGVPIFHSLMRGLPKLRALVLLFGWLADQLKWPTMTPEQVKIMTLSCPHMQSFTVQFSLSLPPLQAMTLAWPSLVSLTFSTLYIPASVDSTKSKPHSLYHLSISTFRQVLKPENPPPAEQVARILDAMFPELKDCSLPQVYCEVMGVLTELQAGRVVGEGSVTIRH</sequence>
<accession>A0A067PEW1</accession>
<dbReference type="Proteomes" id="UP000027265">
    <property type="component" value="Unassembled WGS sequence"/>
</dbReference>
<dbReference type="HOGENOM" id="CLU_1510841_0_0_1"/>
<proteinExistence type="predicted"/>
<reference evidence="2" key="1">
    <citation type="journal article" date="2014" name="Proc. Natl. Acad. Sci. U.S.A.">
        <title>Extensive sampling of basidiomycete genomes demonstrates inadequacy of the white-rot/brown-rot paradigm for wood decay fungi.</title>
        <authorList>
            <person name="Riley R."/>
            <person name="Salamov A.A."/>
            <person name="Brown D.W."/>
            <person name="Nagy L.G."/>
            <person name="Floudas D."/>
            <person name="Held B.W."/>
            <person name="Levasseur A."/>
            <person name="Lombard V."/>
            <person name="Morin E."/>
            <person name="Otillar R."/>
            <person name="Lindquist E.A."/>
            <person name="Sun H."/>
            <person name="LaButti K.M."/>
            <person name="Schmutz J."/>
            <person name="Jabbour D."/>
            <person name="Luo H."/>
            <person name="Baker S.E."/>
            <person name="Pisabarro A.G."/>
            <person name="Walton J.D."/>
            <person name="Blanchette R.A."/>
            <person name="Henrissat B."/>
            <person name="Martin F."/>
            <person name="Cullen D."/>
            <person name="Hibbett D.S."/>
            <person name="Grigoriev I.V."/>
        </authorList>
    </citation>
    <scope>NUCLEOTIDE SEQUENCE [LARGE SCALE GENOMIC DNA]</scope>
    <source>
        <strain evidence="2">MUCL 33604</strain>
    </source>
</reference>
<gene>
    <name evidence="1" type="ORF">JAAARDRAFT_434623</name>
</gene>
<evidence type="ECO:0000313" key="1">
    <source>
        <dbReference type="EMBL" id="KDQ53418.1"/>
    </source>
</evidence>
<dbReference type="InParanoid" id="A0A067PEW1"/>
<protein>
    <submittedName>
        <fullName evidence="1">Uncharacterized protein</fullName>
    </submittedName>
</protein>
<organism evidence="1 2">
    <name type="scientific">Jaapia argillacea MUCL 33604</name>
    <dbReference type="NCBI Taxonomy" id="933084"/>
    <lineage>
        <taxon>Eukaryota</taxon>
        <taxon>Fungi</taxon>
        <taxon>Dikarya</taxon>
        <taxon>Basidiomycota</taxon>
        <taxon>Agaricomycotina</taxon>
        <taxon>Agaricomycetes</taxon>
        <taxon>Agaricomycetidae</taxon>
        <taxon>Jaapiales</taxon>
        <taxon>Jaapiaceae</taxon>
        <taxon>Jaapia</taxon>
    </lineage>
</organism>
<evidence type="ECO:0000313" key="2">
    <source>
        <dbReference type="Proteomes" id="UP000027265"/>
    </source>
</evidence>
<dbReference type="EMBL" id="KL197734">
    <property type="protein sequence ID" value="KDQ53418.1"/>
    <property type="molecule type" value="Genomic_DNA"/>
</dbReference>
<dbReference type="AlphaFoldDB" id="A0A067PEW1"/>
<keyword evidence="2" id="KW-1185">Reference proteome</keyword>
<name>A0A067PEW1_9AGAM</name>